<dbReference type="Proteomes" id="UP000494330">
    <property type="component" value="Unassembled WGS sequence"/>
</dbReference>
<dbReference type="GO" id="GO:0006310">
    <property type="term" value="P:DNA recombination"/>
    <property type="evidence" value="ECO:0007669"/>
    <property type="project" value="UniProtKB-KW"/>
</dbReference>
<dbReference type="EMBL" id="CABVQD010000015">
    <property type="protein sequence ID" value="VWB89549.1"/>
    <property type="molecule type" value="Genomic_DNA"/>
</dbReference>
<dbReference type="InterPro" id="IPR002104">
    <property type="entry name" value="Integrase_catalytic"/>
</dbReference>
<dbReference type="Gene3D" id="1.10.443.10">
    <property type="entry name" value="Intergrase catalytic core"/>
    <property type="match status" value="1"/>
</dbReference>
<evidence type="ECO:0000256" key="1">
    <source>
        <dbReference type="ARBA" id="ARBA00023172"/>
    </source>
</evidence>
<dbReference type="AlphaFoldDB" id="A0A6J5EFS5"/>
<proteinExistence type="predicted"/>
<gene>
    <name evidence="3" type="ORF">BPA30113_04153</name>
</gene>
<protein>
    <submittedName>
        <fullName evidence="3">Phage integrase domain/SAM domain-containing protein</fullName>
    </submittedName>
</protein>
<keyword evidence="1" id="KW-0233">DNA recombination</keyword>
<keyword evidence="4" id="KW-1185">Reference proteome</keyword>
<evidence type="ECO:0000313" key="3">
    <source>
        <dbReference type="EMBL" id="VWB89549.1"/>
    </source>
</evidence>
<evidence type="ECO:0000259" key="2">
    <source>
        <dbReference type="PROSITE" id="PS51898"/>
    </source>
</evidence>
<dbReference type="InterPro" id="IPR011010">
    <property type="entry name" value="DNA_brk_join_enz"/>
</dbReference>
<name>A0A6J5EFS5_9BURK</name>
<evidence type="ECO:0000313" key="4">
    <source>
        <dbReference type="Proteomes" id="UP000494330"/>
    </source>
</evidence>
<feature type="domain" description="Tyr recombinase" evidence="2">
    <location>
        <begin position="188"/>
        <end position="304"/>
    </location>
</feature>
<sequence>MRRGICKTDGAPEDARALRETLEIVRQMPLPAPEPTAPLPVGIAPNEAEVPWAAIDEAVAERERHEAALQGGLMLSDVADMWLTERTLKNTPRMVNVKRLHLEDFRCRIGTAEPNDVPINMLRKSVLVGCKAALRAERQTGKTADNKLLTLHDFFKYAINNGHYTASDLNPVAGLFVLSKCEWLAKARSCEPITPDDMRAVFESAGFKTWASAPDLWFPPLMALFTGLRISEATRIAPADVKLADNGVHYISITDGKTAAGVRNVPVCDAPIRLGVLRYVDEVRAVGHDRLYLHRPFVKPSWAH</sequence>
<reference evidence="3 4" key="1">
    <citation type="submission" date="2019-09" db="EMBL/GenBank/DDBJ databases">
        <authorList>
            <person name="Depoorter E."/>
        </authorList>
    </citation>
    <scope>NUCLEOTIDE SEQUENCE [LARGE SCALE GENOMIC DNA]</scope>
    <source>
        <strain evidence="3">LMG 30113</strain>
    </source>
</reference>
<dbReference type="PROSITE" id="PS51898">
    <property type="entry name" value="TYR_RECOMBINASE"/>
    <property type="match status" value="1"/>
</dbReference>
<accession>A0A6J5EFS5</accession>
<dbReference type="InterPro" id="IPR013762">
    <property type="entry name" value="Integrase-like_cat_sf"/>
</dbReference>
<organism evidence="3 4">
    <name type="scientific">Burkholderia paludis</name>
    <dbReference type="NCBI Taxonomy" id="1506587"/>
    <lineage>
        <taxon>Bacteria</taxon>
        <taxon>Pseudomonadati</taxon>
        <taxon>Pseudomonadota</taxon>
        <taxon>Betaproteobacteria</taxon>
        <taxon>Burkholderiales</taxon>
        <taxon>Burkholderiaceae</taxon>
        <taxon>Burkholderia</taxon>
        <taxon>Burkholderia cepacia complex</taxon>
    </lineage>
</organism>
<dbReference type="SUPFAM" id="SSF56349">
    <property type="entry name" value="DNA breaking-rejoining enzymes"/>
    <property type="match status" value="1"/>
</dbReference>
<dbReference type="GO" id="GO:0003677">
    <property type="term" value="F:DNA binding"/>
    <property type="evidence" value="ECO:0007669"/>
    <property type="project" value="InterPro"/>
</dbReference>
<dbReference type="GO" id="GO:0015074">
    <property type="term" value="P:DNA integration"/>
    <property type="evidence" value="ECO:0007669"/>
    <property type="project" value="InterPro"/>
</dbReference>